<comment type="similarity">
    <text evidence="2">Belongs to the nucleobase:cation symporter-2 (NCS2) (TC 2.A.40) family. Azg-like subfamily.</text>
</comment>
<organism evidence="8">
    <name type="scientific">marine sediment metagenome</name>
    <dbReference type="NCBI Taxonomy" id="412755"/>
    <lineage>
        <taxon>unclassified sequences</taxon>
        <taxon>metagenomes</taxon>
        <taxon>ecological metagenomes</taxon>
    </lineage>
</organism>
<feature type="transmembrane region" description="Helical" evidence="7">
    <location>
        <begin position="270"/>
        <end position="287"/>
    </location>
</feature>
<dbReference type="Pfam" id="PF00860">
    <property type="entry name" value="Xan_ur_permease"/>
    <property type="match status" value="1"/>
</dbReference>
<feature type="transmembrane region" description="Helical" evidence="7">
    <location>
        <begin position="341"/>
        <end position="358"/>
    </location>
</feature>
<dbReference type="InterPro" id="IPR045018">
    <property type="entry name" value="Azg-like"/>
</dbReference>
<evidence type="ECO:0000256" key="7">
    <source>
        <dbReference type="SAM" id="Phobius"/>
    </source>
</evidence>
<feature type="non-terminal residue" evidence="8">
    <location>
        <position position="1"/>
    </location>
</feature>
<accession>X1AMA7</accession>
<dbReference type="GO" id="GO:0005886">
    <property type="term" value="C:plasma membrane"/>
    <property type="evidence" value="ECO:0007669"/>
    <property type="project" value="TreeGrafter"/>
</dbReference>
<gene>
    <name evidence="8" type="ORF">S01H4_15619</name>
</gene>
<dbReference type="AlphaFoldDB" id="X1AMA7"/>
<proteinExistence type="inferred from homology"/>
<dbReference type="EMBL" id="BART01006842">
    <property type="protein sequence ID" value="GAG70602.1"/>
    <property type="molecule type" value="Genomic_DNA"/>
</dbReference>
<sequence length="361" mass="39087">FPTALAPSMGLNVYFVYIIARHAGYNWQSALGAVLCTGILFSLLVVFKLHRKIIKAIPHTLIIGIIIGMGLLIALVGLQNMHIIVHQPQSWFKLGSPEWLPTLLFLLGIAIIFVLHYFKVLGSILISIVLITVISLILGVSKFHGAISLPPSIKPTLFAFNLRSSLSFTGLGIICAFFIAGLFDFSGVTIGVLKQTDIPQHHDYQPRFAKALLSNGITTFLCGCFGSSGTTTYVENSTGIHAGGRTGLTAIIISILFLLVLFFAPLTKTIPTCATAPPLIFIGYHMAKHIREINWPDLTDVIPTLAIIAIIPLATSVADGAGAGFIAYIILKLITKKTKEINPTLIIFGVIFSIYFMGTQL</sequence>
<keyword evidence="6 7" id="KW-0472">Membrane</keyword>
<feature type="transmembrane region" description="Helical" evidence="7">
    <location>
        <begin position="167"/>
        <end position="192"/>
    </location>
</feature>
<evidence type="ECO:0000256" key="2">
    <source>
        <dbReference type="ARBA" id="ARBA00005697"/>
    </source>
</evidence>
<reference evidence="8" key="1">
    <citation type="journal article" date="2014" name="Front. Microbiol.">
        <title>High frequency of phylogenetically diverse reductive dehalogenase-homologous genes in deep subseafloor sedimentary metagenomes.</title>
        <authorList>
            <person name="Kawai M."/>
            <person name="Futagami T."/>
            <person name="Toyoda A."/>
            <person name="Takaki Y."/>
            <person name="Nishi S."/>
            <person name="Hori S."/>
            <person name="Arai W."/>
            <person name="Tsubouchi T."/>
            <person name="Morono Y."/>
            <person name="Uchiyama I."/>
            <person name="Ito T."/>
            <person name="Fujiyama A."/>
            <person name="Inagaki F."/>
            <person name="Takami H."/>
        </authorList>
    </citation>
    <scope>NUCLEOTIDE SEQUENCE</scope>
    <source>
        <strain evidence="8">Expedition CK06-06</strain>
    </source>
</reference>
<comment type="subcellular location">
    <subcellularLocation>
        <location evidence="1">Endomembrane system</location>
        <topology evidence="1">Multi-pass membrane protein</topology>
    </subcellularLocation>
</comment>
<protein>
    <submittedName>
        <fullName evidence="8">Uncharacterized protein</fullName>
    </submittedName>
</protein>
<dbReference type="GO" id="GO:0005345">
    <property type="term" value="F:purine nucleobase transmembrane transporter activity"/>
    <property type="evidence" value="ECO:0007669"/>
    <property type="project" value="TreeGrafter"/>
</dbReference>
<evidence type="ECO:0000256" key="6">
    <source>
        <dbReference type="ARBA" id="ARBA00023136"/>
    </source>
</evidence>
<feature type="transmembrane region" description="Helical" evidence="7">
    <location>
        <begin position="125"/>
        <end position="147"/>
    </location>
</feature>
<feature type="transmembrane region" description="Helical" evidence="7">
    <location>
        <begin position="99"/>
        <end position="118"/>
    </location>
</feature>
<feature type="transmembrane region" description="Helical" evidence="7">
    <location>
        <begin position="307"/>
        <end position="329"/>
    </location>
</feature>
<feature type="transmembrane region" description="Helical" evidence="7">
    <location>
        <begin position="212"/>
        <end position="234"/>
    </location>
</feature>
<keyword evidence="5 7" id="KW-1133">Transmembrane helix</keyword>
<evidence type="ECO:0000313" key="8">
    <source>
        <dbReference type="EMBL" id="GAG70602.1"/>
    </source>
</evidence>
<keyword evidence="3" id="KW-0813">Transport</keyword>
<dbReference type="GO" id="GO:0012505">
    <property type="term" value="C:endomembrane system"/>
    <property type="evidence" value="ECO:0007669"/>
    <property type="project" value="UniProtKB-SubCell"/>
</dbReference>
<evidence type="ECO:0000256" key="4">
    <source>
        <dbReference type="ARBA" id="ARBA00022692"/>
    </source>
</evidence>
<keyword evidence="4 7" id="KW-0812">Transmembrane</keyword>
<dbReference type="PANTHER" id="PTHR43337">
    <property type="entry name" value="XANTHINE/URACIL PERMEASE C887.17-RELATED"/>
    <property type="match status" value="1"/>
</dbReference>
<dbReference type="PANTHER" id="PTHR43337:SF1">
    <property type="entry name" value="XANTHINE_URACIL PERMEASE C887.17-RELATED"/>
    <property type="match status" value="1"/>
</dbReference>
<feature type="transmembrane region" description="Helical" evidence="7">
    <location>
        <begin position="30"/>
        <end position="49"/>
    </location>
</feature>
<feature type="transmembrane region" description="Helical" evidence="7">
    <location>
        <begin position="246"/>
        <end position="263"/>
    </location>
</feature>
<evidence type="ECO:0000256" key="5">
    <source>
        <dbReference type="ARBA" id="ARBA00022989"/>
    </source>
</evidence>
<evidence type="ECO:0000256" key="3">
    <source>
        <dbReference type="ARBA" id="ARBA00022448"/>
    </source>
</evidence>
<comment type="caution">
    <text evidence="8">The sequence shown here is derived from an EMBL/GenBank/DDBJ whole genome shotgun (WGS) entry which is preliminary data.</text>
</comment>
<dbReference type="InterPro" id="IPR006043">
    <property type="entry name" value="NCS2"/>
</dbReference>
<evidence type="ECO:0000256" key="1">
    <source>
        <dbReference type="ARBA" id="ARBA00004127"/>
    </source>
</evidence>
<feature type="transmembrane region" description="Helical" evidence="7">
    <location>
        <begin position="61"/>
        <end position="79"/>
    </location>
</feature>
<name>X1AMA7_9ZZZZ</name>